<dbReference type="PROSITE" id="PS51192">
    <property type="entry name" value="HELICASE_ATP_BIND_1"/>
    <property type="match status" value="1"/>
</dbReference>
<dbReference type="InterPro" id="IPR027417">
    <property type="entry name" value="P-loop_NTPase"/>
</dbReference>
<keyword evidence="6 13" id="KW-0863">Zinc-finger</keyword>
<dbReference type="InterPro" id="IPR038718">
    <property type="entry name" value="SNF2-like_sf"/>
</dbReference>
<evidence type="ECO:0000259" key="17">
    <source>
        <dbReference type="PROSITE" id="PS51194"/>
    </source>
</evidence>
<evidence type="ECO:0000256" key="11">
    <source>
        <dbReference type="ARBA" id="ARBA00023204"/>
    </source>
</evidence>
<dbReference type="Proteomes" id="UP000015464">
    <property type="component" value="Unassembled WGS sequence"/>
</dbReference>
<dbReference type="RefSeq" id="XP_013022578.1">
    <property type="nucleotide sequence ID" value="XM_013167124.1"/>
</dbReference>
<feature type="domain" description="Helicase C-terminal" evidence="17">
    <location>
        <begin position="946"/>
        <end position="1104"/>
    </location>
</feature>
<feature type="region of interest" description="Disordered" evidence="14">
    <location>
        <begin position="113"/>
        <end position="166"/>
    </location>
</feature>
<dbReference type="GO" id="GO:0008270">
    <property type="term" value="F:zinc ion binding"/>
    <property type="evidence" value="ECO:0007669"/>
    <property type="project" value="UniProtKB-KW"/>
</dbReference>
<dbReference type="PANTHER" id="PTHR45626">
    <property type="entry name" value="TRANSCRIPTION TERMINATION FACTOR 2-RELATED"/>
    <property type="match status" value="1"/>
</dbReference>
<evidence type="ECO:0000256" key="12">
    <source>
        <dbReference type="ARBA" id="ARBA00023242"/>
    </source>
</evidence>
<dbReference type="CDD" id="cd18793">
    <property type="entry name" value="SF2_C_SNF"/>
    <property type="match status" value="1"/>
</dbReference>
<evidence type="ECO:0000256" key="6">
    <source>
        <dbReference type="ARBA" id="ARBA00022771"/>
    </source>
</evidence>
<dbReference type="PANTHER" id="PTHR45626:SF22">
    <property type="entry name" value="DNA REPAIR PROTEIN RAD5"/>
    <property type="match status" value="1"/>
</dbReference>
<dbReference type="Pfam" id="PF08797">
    <property type="entry name" value="HIRAN"/>
    <property type="match status" value="1"/>
</dbReference>
<dbReference type="OMA" id="MGSPSMI"/>
<dbReference type="SUPFAM" id="SSF52540">
    <property type="entry name" value="P-loop containing nucleoside triphosphate hydrolases"/>
    <property type="match status" value="2"/>
</dbReference>
<dbReference type="GO" id="GO:0004386">
    <property type="term" value="F:helicase activity"/>
    <property type="evidence" value="ECO:0007669"/>
    <property type="project" value="UniProtKB-KW"/>
</dbReference>
<accession>S9W2L9</accession>
<feature type="compositionally biased region" description="Acidic residues" evidence="14">
    <location>
        <begin position="11"/>
        <end position="20"/>
    </location>
</feature>
<feature type="domain" description="Helicase ATP-binding" evidence="16">
    <location>
        <begin position="499"/>
        <end position="687"/>
    </location>
</feature>
<feature type="compositionally biased region" description="Polar residues" evidence="14">
    <location>
        <begin position="122"/>
        <end position="137"/>
    </location>
</feature>
<dbReference type="SMART" id="SM00487">
    <property type="entry name" value="DEXDc"/>
    <property type="match status" value="1"/>
</dbReference>
<evidence type="ECO:0000256" key="4">
    <source>
        <dbReference type="ARBA" id="ARBA00022741"/>
    </source>
</evidence>
<dbReference type="SUPFAM" id="SSF57850">
    <property type="entry name" value="RING/U-box"/>
    <property type="match status" value="1"/>
</dbReference>
<keyword evidence="8" id="KW-0347">Helicase</keyword>
<dbReference type="EMBL" id="KE546989">
    <property type="protein sequence ID" value="EPY52699.1"/>
    <property type="molecule type" value="Genomic_DNA"/>
</dbReference>
<dbReference type="SMART" id="SM00184">
    <property type="entry name" value="RING"/>
    <property type="match status" value="1"/>
</dbReference>
<evidence type="ECO:0000256" key="7">
    <source>
        <dbReference type="ARBA" id="ARBA00022801"/>
    </source>
</evidence>
<dbReference type="Pfam" id="PF00097">
    <property type="entry name" value="zf-C3HC4"/>
    <property type="match status" value="1"/>
</dbReference>
<dbReference type="InterPro" id="IPR014905">
    <property type="entry name" value="HIRAN"/>
</dbReference>
<dbReference type="GO" id="GO:0005634">
    <property type="term" value="C:nucleus"/>
    <property type="evidence" value="ECO:0007669"/>
    <property type="project" value="UniProtKB-SubCell"/>
</dbReference>
<dbReference type="OrthoDB" id="2801544at2759"/>
<dbReference type="GeneID" id="25036344"/>
<dbReference type="GO" id="GO:0016887">
    <property type="term" value="F:ATP hydrolysis activity"/>
    <property type="evidence" value="ECO:0007669"/>
    <property type="project" value="UniProtKB-ARBA"/>
</dbReference>
<evidence type="ECO:0000256" key="5">
    <source>
        <dbReference type="ARBA" id="ARBA00022763"/>
    </source>
</evidence>
<gene>
    <name evidence="18" type="ORF">SPOG_02020</name>
</gene>
<dbReference type="Gene3D" id="3.40.50.300">
    <property type="entry name" value="P-loop containing nucleotide triphosphate hydrolases"/>
    <property type="match status" value="1"/>
</dbReference>
<dbReference type="GO" id="GO:0008094">
    <property type="term" value="F:ATP-dependent activity, acting on DNA"/>
    <property type="evidence" value="ECO:0007669"/>
    <property type="project" value="TreeGrafter"/>
</dbReference>
<feature type="compositionally biased region" description="Polar residues" evidence="14">
    <location>
        <begin position="147"/>
        <end position="166"/>
    </location>
</feature>
<keyword evidence="4" id="KW-0547">Nucleotide-binding</keyword>
<dbReference type="HOGENOM" id="CLU_000315_2_5_1"/>
<keyword evidence="18" id="KW-0436">Ligase</keyword>
<protein>
    <submittedName>
        <fullName evidence="18">Ubiquitin-protein ligase E3</fullName>
    </submittedName>
</protein>
<evidence type="ECO:0000256" key="1">
    <source>
        <dbReference type="ARBA" id="ARBA00004123"/>
    </source>
</evidence>
<dbReference type="InterPro" id="IPR013083">
    <property type="entry name" value="Znf_RING/FYVE/PHD"/>
</dbReference>
<comment type="similarity">
    <text evidence="2">Belongs to the SNF2/RAD54 helicase family.</text>
</comment>
<dbReference type="SMART" id="SM00910">
    <property type="entry name" value="HIRAN"/>
    <property type="match status" value="1"/>
</dbReference>
<evidence type="ECO:0000256" key="13">
    <source>
        <dbReference type="PROSITE-ProRule" id="PRU00175"/>
    </source>
</evidence>
<feature type="domain" description="RING-type" evidence="15">
    <location>
        <begin position="859"/>
        <end position="905"/>
    </location>
</feature>
<evidence type="ECO:0000256" key="8">
    <source>
        <dbReference type="ARBA" id="ARBA00022806"/>
    </source>
</evidence>
<evidence type="ECO:0000256" key="9">
    <source>
        <dbReference type="ARBA" id="ARBA00022833"/>
    </source>
</evidence>
<dbReference type="InterPro" id="IPR001841">
    <property type="entry name" value="Znf_RING"/>
</dbReference>
<dbReference type="SMART" id="SM00490">
    <property type="entry name" value="HELICc"/>
    <property type="match status" value="1"/>
</dbReference>
<evidence type="ECO:0000259" key="15">
    <source>
        <dbReference type="PROSITE" id="PS50089"/>
    </source>
</evidence>
<dbReference type="InterPro" id="IPR014001">
    <property type="entry name" value="Helicase_ATP-bd"/>
</dbReference>
<dbReference type="InterPro" id="IPR050628">
    <property type="entry name" value="SNF2_RAD54_helicase_TF"/>
</dbReference>
<dbReference type="PROSITE" id="PS50089">
    <property type="entry name" value="ZF_RING_2"/>
    <property type="match status" value="1"/>
</dbReference>
<reference evidence="18 19" key="1">
    <citation type="journal article" date="2011" name="Science">
        <title>Comparative functional genomics of the fission yeasts.</title>
        <authorList>
            <person name="Rhind N."/>
            <person name="Chen Z."/>
            <person name="Yassour M."/>
            <person name="Thompson D.A."/>
            <person name="Haas B.J."/>
            <person name="Habib N."/>
            <person name="Wapinski I."/>
            <person name="Roy S."/>
            <person name="Lin M.F."/>
            <person name="Heiman D.I."/>
            <person name="Young S.K."/>
            <person name="Furuya K."/>
            <person name="Guo Y."/>
            <person name="Pidoux A."/>
            <person name="Chen H.M."/>
            <person name="Robbertse B."/>
            <person name="Goldberg J.M."/>
            <person name="Aoki K."/>
            <person name="Bayne E.H."/>
            <person name="Berlin A.M."/>
            <person name="Desjardins C.A."/>
            <person name="Dobbs E."/>
            <person name="Dukaj L."/>
            <person name="Fan L."/>
            <person name="FitzGerald M.G."/>
            <person name="French C."/>
            <person name="Gujja S."/>
            <person name="Hansen K."/>
            <person name="Keifenheim D."/>
            <person name="Levin J.Z."/>
            <person name="Mosher R.A."/>
            <person name="Mueller C.A."/>
            <person name="Pfiffner J."/>
            <person name="Priest M."/>
            <person name="Russ C."/>
            <person name="Smialowska A."/>
            <person name="Swoboda P."/>
            <person name="Sykes S.M."/>
            <person name="Vaughn M."/>
            <person name="Vengrova S."/>
            <person name="Yoder R."/>
            <person name="Zeng Q."/>
            <person name="Allshire R."/>
            <person name="Baulcombe D."/>
            <person name="Birren B.W."/>
            <person name="Brown W."/>
            <person name="Ekwall K."/>
            <person name="Kellis M."/>
            <person name="Leatherwood J."/>
            <person name="Levin H."/>
            <person name="Margalit H."/>
            <person name="Martienssen R."/>
            <person name="Nieduszynski C.A."/>
            <person name="Spatafora J.W."/>
            <person name="Friedman N."/>
            <person name="Dalgaard J.Z."/>
            <person name="Baumann P."/>
            <person name="Niki H."/>
            <person name="Regev A."/>
            <person name="Nusbaum C."/>
        </authorList>
    </citation>
    <scope>NUCLEOTIDE SEQUENCE [LARGE SCALE GENOMIC DNA]</scope>
    <source>
        <strain evidence="19">OY26 / ATCC MYA-4695 / CBS 11777 / NBRC 106824 / NRRL Y48691</strain>
    </source>
</reference>
<dbReference type="GO" id="GO:0003676">
    <property type="term" value="F:nucleic acid binding"/>
    <property type="evidence" value="ECO:0007669"/>
    <property type="project" value="InterPro"/>
</dbReference>
<feature type="region of interest" description="Disordered" evidence="14">
    <location>
        <begin position="1"/>
        <end position="32"/>
    </location>
</feature>
<dbReference type="Pfam" id="PF00176">
    <property type="entry name" value="SNF2-rel_dom"/>
    <property type="match status" value="1"/>
</dbReference>
<dbReference type="GO" id="GO:0006281">
    <property type="term" value="P:DNA repair"/>
    <property type="evidence" value="ECO:0007669"/>
    <property type="project" value="UniProtKB-KW"/>
</dbReference>
<dbReference type="AlphaFoldDB" id="S9W2L9"/>
<keyword evidence="7" id="KW-0378">Hydrolase</keyword>
<evidence type="ECO:0000313" key="19">
    <source>
        <dbReference type="Proteomes" id="UP000015464"/>
    </source>
</evidence>
<evidence type="ECO:0000256" key="2">
    <source>
        <dbReference type="ARBA" id="ARBA00007025"/>
    </source>
</evidence>
<dbReference type="Gene3D" id="3.40.50.10810">
    <property type="entry name" value="Tandem AAA-ATPase domain"/>
    <property type="match status" value="1"/>
</dbReference>
<evidence type="ECO:0000256" key="10">
    <source>
        <dbReference type="ARBA" id="ARBA00022840"/>
    </source>
</evidence>
<proteinExistence type="inferred from homology"/>
<sequence>MKRSPSRNLDLETETNDESESPPRFFHDDEPESAISSIEALRSEENSHEGTLESVDKNNVNVESPNLFESHITSILGEAIIPKRKIRDLYNASNGDVETAINIFYDNPLSGTSVESKDETAETSPSLENSQQTVTTTKSKDEEALTPETNNSSNINSWAKQPNVARSSSRNASLTSFSFLTKSNRVRKYVGCFGVEAYSIVSGSNVLQAGERVCLERQKAPTKTQYRGSRKRSKTNSGTSSGPMYTNSIRFFNSDHKEIGKLPTETAHVLCTLMSQKLWSFEASCIYADEFLHLGSNVTLQIYCFLDISHPSLNQSPFSAKTAFIEDDPAAFIDTQNKRDHLLRLFSWIALEPYSEDSNAGSNIQINDLLLSSSSSINPTTSESSTSDIAEDDDVVSEQLTTLYDRTRSNEANLPTYSIPEGFHLDLREYQKQALYWMCQREEGDAKSETSSNLHPLWNQFLFPMDPGLSPEDYHFSKDNEPHRFFVNLYTGDITLVFPSMTPYHRGGILADEMGLGKTIEMLSLVHARRGSDILENSIEKSPFSNSLPIAAKTTLVVAPMSLLDQWQSESVKVSDSKHFKTLVYYGSETAVNLRSLTDTNNVPDLVITSYGVLLSESANSADTCGLFSVHWYRVILDEGHSIKNPSSKTAKACYAISAQNRWVITGTPIVNKLDDLYSLIKFLQIEPWCNYNYWRTFVSVPYEAKDILKALNVVQSILEPLVLRRTKETKDVTGNPIVCLPDRRIETIYLDFSEAERRIYDSLYVKARSRVHESIAAGTLFKNYTAILGLLLRLRQACCHPLLLSKTVEKNEKEMETDTNSNELHDLIWMFSSQKRPIPGYITEISDKDTLDALAPECPICCSEPVQDPLVLKCKHVCCRECLKDHISYQKKRDISPPLCHTCRQPFEADDVYEPREIRSAGLILKDRSLHWNHWNRYQSIKVLVLLEYIQKVLNKSSPDKIVIFSQFTGFLDYIGEIFKTLGIKHSRFDGRMSQEQRSISLEQFRSDPTNNILNISLKAGGLGLNLTCANHVLMMDPWWSWSVESQAIDRVYRLGQEKQVVVTRFIVRDSVEERMLKVQERKKFIAGSLGMSKEEQQVQSLEDIQTLFT</sequence>
<evidence type="ECO:0000256" key="14">
    <source>
        <dbReference type="SAM" id="MobiDB-lite"/>
    </source>
</evidence>
<dbReference type="Gene3D" id="3.30.40.10">
    <property type="entry name" value="Zinc/RING finger domain, C3HC4 (zinc finger)"/>
    <property type="match status" value="1"/>
</dbReference>
<keyword evidence="5" id="KW-0227">DNA damage</keyword>
<dbReference type="STRING" id="653667.S9W2L9"/>
<dbReference type="InterPro" id="IPR001650">
    <property type="entry name" value="Helicase_C-like"/>
</dbReference>
<evidence type="ECO:0000259" key="16">
    <source>
        <dbReference type="PROSITE" id="PS51192"/>
    </source>
</evidence>
<dbReference type="GO" id="GO:0016874">
    <property type="term" value="F:ligase activity"/>
    <property type="evidence" value="ECO:0007669"/>
    <property type="project" value="UniProtKB-KW"/>
</dbReference>
<keyword evidence="10" id="KW-0067">ATP-binding</keyword>
<keyword evidence="9" id="KW-0862">Zinc</keyword>
<name>S9W2L9_SCHCR</name>
<dbReference type="eggNOG" id="KOG1001">
    <property type="taxonomic scope" value="Eukaryota"/>
</dbReference>
<evidence type="ECO:0000313" key="18">
    <source>
        <dbReference type="EMBL" id="EPY52699.1"/>
    </source>
</evidence>
<dbReference type="InterPro" id="IPR018957">
    <property type="entry name" value="Znf_C3HC4_RING-type"/>
</dbReference>
<evidence type="ECO:0000256" key="3">
    <source>
        <dbReference type="ARBA" id="ARBA00022723"/>
    </source>
</evidence>
<organism evidence="18 19">
    <name type="scientific">Schizosaccharomyces cryophilus (strain OY26 / ATCC MYA-4695 / CBS 11777 / NBRC 106824 / NRRL Y48691)</name>
    <name type="common">Fission yeast</name>
    <dbReference type="NCBI Taxonomy" id="653667"/>
    <lineage>
        <taxon>Eukaryota</taxon>
        <taxon>Fungi</taxon>
        <taxon>Dikarya</taxon>
        <taxon>Ascomycota</taxon>
        <taxon>Taphrinomycotina</taxon>
        <taxon>Schizosaccharomycetes</taxon>
        <taxon>Schizosaccharomycetales</taxon>
        <taxon>Schizosaccharomycetaceae</taxon>
        <taxon>Schizosaccharomyces</taxon>
    </lineage>
</organism>
<dbReference type="Pfam" id="PF00271">
    <property type="entry name" value="Helicase_C"/>
    <property type="match status" value="1"/>
</dbReference>
<keyword evidence="3" id="KW-0479">Metal-binding</keyword>
<dbReference type="GO" id="GO:0005524">
    <property type="term" value="F:ATP binding"/>
    <property type="evidence" value="ECO:0007669"/>
    <property type="project" value="UniProtKB-KW"/>
</dbReference>
<keyword evidence="19" id="KW-1185">Reference proteome</keyword>
<comment type="subcellular location">
    <subcellularLocation>
        <location evidence="1">Nucleus</location>
    </subcellularLocation>
</comment>
<feature type="region of interest" description="Disordered" evidence="14">
    <location>
        <begin position="219"/>
        <end position="242"/>
    </location>
</feature>
<dbReference type="PROSITE" id="PS51194">
    <property type="entry name" value="HELICASE_CTER"/>
    <property type="match status" value="1"/>
</dbReference>
<keyword evidence="11" id="KW-0234">DNA repair</keyword>
<keyword evidence="12" id="KW-0539">Nucleus</keyword>
<dbReference type="InterPro" id="IPR049730">
    <property type="entry name" value="SNF2/RAD54-like_C"/>
</dbReference>
<dbReference type="InterPro" id="IPR000330">
    <property type="entry name" value="SNF2_N"/>
</dbReference>
<dbReference type="CDD" id="cd18008">
    <property type="entry name" value="DEXDc_SHPRH-like"/>
    <property type="match status" value="1"/>
</dbReference>